<reference evidence="1" key="1">
    <citation type="submission" date="2014-09" db="EMBL/GenBank/DDBJ databases">
        <authorList>
            <person name="Magalhaes I.L.F."/>
            <person name="Oliveira U."/>
            <person name="Santos F.R."/>
            <person name="Vidigal T.H.D.A."/>
            <person name="Brescovit A.D."/>
            <person name="Santos A.J."/>
        </authorList>
    </citation>
    <scope>NUCLEOTIDE SEQUENCE</scope>
    <source>
        <tissue evidence="1">Shoot tissue taken approximately 20 cm above the soil surface</tissue>
    </source>
</reference>
<proteinExistence type="predicted"/>
<organism evidence="1">
    <name type="scientific">Arundo donax</name>
    <name type="common">Giant reed</name>
    <name type="synonym">Donax arundinaceus</name>
    <dbReference type="NCBI Taxonomy" id="35708"/>
    <lineage>
        <taxon>Eukaryota</taxon>
        <taxon>Viridiplantae</taxon>
        <taxon>Streptophyta</taxon>
        <taxon>Embryophyta</taxon>
        <taxon>Tracheophyta</taxon>
        <taxon>Spermatophyta</taxon>
        <taxon>Magnoliopsida</taxon>
        <taxon>Liliopsida</taxon>
        <taxon>Poales</taxon>
        <taxon>Poaceae</taxon>
        <taxon>PACMAD clade</taxon>
        <taxon>Arundinoideae</taxon>
        <taxon>Arundineae</taxon>
        <taxon>Arundo</taxon>
    </lineage>
</organism>
<evidence type="ECO:0000313" key="1">
    <source>
        <dbReference type="EMBL" id="JAD62841.1"/>
    </source>
</evidence>
<name>A0A0A9BHJ8_ARUDO</name>
<sequence>MDDWHTGKQNFLLKNSNNSYHFLYQSK</sequence>
<accession>A0A0A9BHJ8</accession>
<dbReference type="EMBL" id="GBRH01235054">
    <property type="protein sequence ID" value="JAD62841.1"/>
    <property type="molecule type" value="Transcribed_RNA"/>
</dbReference>
<protein>
    <submittedName>
        <fullName evidence="1">Uncharacterized protein</fullName>
    </submittedName>
</protein>
<reference evidence="1" key="2">
    <citation type="journal article" date="2015" name="Data Brief">
        <title>Shoot transcriptome of the giant reed, Arundo donax.</title>
        <authorList>
            <person name="Barrero R.A."/>
            <person name="Guerrero F.D."/>
            <person name="Moolhuijzen P."/>
            <person name="Goolsby J.A."/>
            <person name="Tidwell J."/>
            <person name="Bellgard S.E."/>
            <person name="Bellgard M.I."/>
        </authorList>
    </citation>
    <scope>NUCLEOTIDE SEQUENCE</scope>
    <source>
        <tissue evidence="1">Shoot tissue taken approximately 20 cm above the soil surface</tissue>
    </source>
</reference>
<dbReference type="AlphaFoldDB" id="A0A0A9BHJ8"/>